<dbReference type="KEGG" id="xap:XA3_09690"/>
<dbReference type="InterPro" id="IPR013328">
    <property type="entry name" value="6PGD_dom2"/>
</dbReference>
<dbReference type="InterPro" id="IPR013752">
    <property type="entry name" value="KPA_reductase"/>
</dbReference>
<sequence>MKITILGAGGMGSRFAIKLHKKGNDVKLIDGWQINVDTIKKNGIFANFNGEELFEYIPIISPEEIEKDEQQADLIIVFTKSYQLREMLQGVKQIIGPNTYVLCLLNGMGHEEVLKEFVPKQNILLGITMWTAIMEAPGRVKLFGTGDVEMQNLEPGSDHKKFAEEVVGVLSDAGLNARYSENVKYSIYRKAALNGTLNSLCTILECNIGQLGKTKEAETLLKEIIAEFAAVGAKEGINLDQEEVYEHIYQTFLGDITEHYPSMYQDLIKNHRPTEIDFINGAISSKGTKYGVPTPYCTLLTQLIHAKEQIINVS</sequence>
<dbReference type="PANTHER" id="PTHR43765:SF2">
    <property type="entry name" value="2-DEHYDROPANTOATE 2-REDUCTASE"/>
    <property type="match status" value="1"/>
</dbReference>
<evidence type="ECO:0000256" key="10">
    <source>
        <dbReference type="ARBA" id="ARBA00048793"/>
    </source>
</evidence>
<evidence type="ECO:0000256" key="6">
    <source>
        <dbReference type="ARBA" id="ARBA00022655"/>
    </source>
</evidence>
<dbReference type="GO" id="GO:0015940">
    <property type="term" value="P:pantothenate biosynthetic process"/>
    <property type="evidence" value="ECO:0007669"/>
    <property type="project" value="UniProtKB-KW"/>
</dbReference>
<organism evidence="14 16">
    <name type="scientific">Xylocopilactobacillus apicola</name>
    <dbReference type="NCBI Taxonomy" id="2932184"/>
    <lineage>
        <taxon>Bacteria</taxon>
        <taxon>Bacillati</taxon>
        <taxon>Bacillota</taxon>
        <taxon>Bacilli</taxon>
        <taxon>Lactobacillales</taxon>
        <taxon>Lactobacillaceae</taxon>
        <taxon>Xylocopilactobacillus</taxon>
    </lineage>
</organism>
<dbReference type="GO" id="GO:0005737">
    <property type="term" value="C:cytoplasm"/>
    <property type="evidence" value="ECO:0007669"/>
    <property type="project" value="TreeGrafter"/>
</dbReference>
<evidence type="ECO:0000256" key="8">
    <source>
        <dbReference type="ARBA" id="ARBA00023002"/>
    </source>
</evidence>
<dbReference type="AlphaFoldDB" id="A0AAU9D4V4"/>
<dbReference type="SUPFAM" id="SSF48179">
    <property type="entry name" value="6-phosphogluconate dehydrogenase C-terminal domain-like"/>
    <property type="match status" value="1"/>
</dbReference>
<dbReference type="GO" id="GO:0050661">
    <property type="term" value="F:NADP binding"/>
    <property type="evidence" value="ECO:0007669"/>
    <property type="project" value="TreeGrafter"/>
</dbReference>
<evidence type="ECO:0000256" key="7">
    <source>
        <dbReference type="ARBA" id="ARBA00022857"/>
    </source>
</evidence>
<dbReference type="InterPro" id="IPR003710">
    <property type="entry name" value="ApbA"/>
</dbReference>
<dbReference type="NCBIfam" id="TIGR00745">
    <property type="entry name" value="apbA_panE"/>
    <property type="match status" value="1"/>
</dbReference>
<evidence type="ECO:0000256" key="1">
    <source>
        <dbReference type="ARBA" id="ARBA00002919"/>
    </source>
</evidence>
<dbReference type="RefSeq" id="WP_317636428.1">
    <property type="nucleotide sequence ID" value="NZ_AP026802.1"/>
</dbReference>
<evidence type="ECO:0000256" key="9">
    <source>
        <dbReference type="ARBA" id="ARBA00032024"/>
    </source>
</evidence>
<dbReference type="NCBIfam" id="NF005088">
    <property type="entry name" value="PRK06522.1-2"/>
    <property type="match status" value="1"/>
</dbReference>
<evidence type="ECO:0000259" key="12">
    <source>
        <dbReference type="Pfam" id="PF02558"/>
    </source>
</evidence>
<dbReference type="SUPFAM" id="SSF51735">
    <property type="entry name" value="NAD(P)-binding Rossmann-fold domains"/>
    <property type="match status" value="1"/>
</dbReference>
<feature type="domain" description="Ketopantoate reductase N-terminal" evidence="12">
    <location>
        <begin position="3"/>
        <end position="153"/>
    </location>
</feature>
<dbReference type="InterPro" id="IPR036291">
    <property type="entry name" value="NAD(P)-bd_dom_sf"/>
</dbReference>
<dbReference type="Pfam" id="PF02558">
    <property type="entry name" value="ApbA"/>
    <property type="match status" value="1"/>
</dbReference>
<dbReference type="EMBL" id="AP026802">
    <property type="protein sequence ID" value="BDR58549.1"/>
    <property type="molecule type" value="Genomic_DNA"/>
</dbReference>
<dbReference type="KEGG" id="xap:XA3_09900"/>
<name>A0AAU9D4V4_9LACO</name>
<dbReference type="GO" id="GO:0008677">
    <property type="term" value="F:2-dehydropantoate 2-reductase activity"/>
    <property type="evidence" value="ECO:0007669"/>
    <property type="project" value="UniProtKB-EC"/>
</dbReference>
<dbReference type="Gene3D" id="1.10.1040.10">
    <property type="entry name" value="N-(1-d-carboxylethyl)-l-norvaline Dehydrogenase, domain 2"/>
    <property type="match status" value="1"/>
</dbReference>
<dbReference type="InterPro" id="IPR050838">
    <property type="entry name" value="Ketopantoate_reductase"/>
</dbReference>
<dbReference type="InterPro" id="IPR008927">
    <property type="entry name" value="6-PGluconate_DH-like_C_sf"/>
</dbReference>
<keyword evidence="7 11" id="KW-0521">NADP</keyword>
<keyword evidence="8 11" id="KW-0560">Oxidoreductase</keyword>
<keyword evidence="6 11" id="KW-0566">Pantothenate biosynthesis</keyword>
<dbReference type="EC" id="1.1.1.169" evidence="4 11"/>
<evidence type="ECO:0000256" key="4">
    <source>
        <dbReference type="ARBA" id="ARBA00013014"/>
    </source>
</evidence>
<comment type="pathway">
    <text evidence="2 11">Cofactor biosynthesis; (R)-pantothenate biosynthesis; (R)-pantoate from 3-methyl-2-oxobutanoate: step 2/2.</text>
</comment>
<evidence type="ECO:0000313" key="15">
    <source>
        <dbReference type="EMBL" id="BDR58549.1"/>
    </source>
</evidence>
<dbReference type="Proteomes" id="UP001321861">
    <property type="component" value="Chromosome"/>
</dbReference>
<reference evidence="14 16" key="1">
    <citation type="journal article" date="2023" name="Microbiol. Spectr.">
        <title>Symbiosis of Carpenter Bees with Uncharacterized Lactic Acid Bacteria Showing NAD Auxotrophy.</title>
        <authorList>
            <person name="Kawasaki S."/>
            <person name="Ozawa K."/>
            <person name="Mori T."/>
            <person name="Yamamoto A."/>
            <person name="Ito M."/>
            <person name="Ohkuma M."/>
            <person name="Sakamoto M."/>
            <person name="Matsutani M."/>
        </authorList>
    </citation>
    <scope>NUCLEOTIDE SEQUENCE [LARGE SCALE GENOMIC DNA]</scope>
    <source>
        <strain evidence="14 16">XA3</strain>
    </source>
</reference>
<evidence type="ECO:0000256" key="3">
    <source>
        <dbReference type="ARBA" id="ARBA00007870"/>
    </source>
</evidence>
<comment type="similarity">
    <text evidence="3 11">Belongs to the ketopantoate reductase family.</text>
</comment>
<evidence type="ECO:0000313" key="14">
    <source>
        <dbReference type="EMBL" id="BDR58528.1"/>
    </source>
</evidence>
<evidence type="ECO:0000256" key="11">
    <source>
        <dbReference type="RuleBase" id="RU362068"/>
    </source>
</evidence>
<comment type="catalytic activity">
    <reaction evidence="10 11">
        <text>(R)-pantoate + NADP(+) = 2-dehydropantoate + NADPH + H(+)</text>
        <dbReference type="Rhea" id="RHEA:16233"/>
        <dbReference type="ChEBI" id="CHEBI:11561"/>
        <dbReference type="ChEBI" id="CHEBI:15378"/>
        <dbReference type="ChEBI" id="CHEBI:15980"/>
        <dbReference type="ChEBI" id="CHEBI:57783"/>
        <dbReference type="ChEBI" id="CHEBI:58349"/>
        <dbReference type="EC" id="1.1.1.169"/>
    </reaction>
</comment>
<dbReference type="Gene3D" id="3.40.50.720">
    <property type="entry name" value="NAD(P)-binding Rossmann-like Domain"/>
    <property type="match status" value="1"/>
</dbReference>
<evidence type="ECO:0000256" key="5">
    <source>
        <dbReference type="ARBA" id="ARBA00019465"/>
    </source>
</evidence>
<evidence type="ECO:0000313" key="16">
    <source>
        <dbReference type="Proteomes" id="UP001321861"/>
    </source>
</evidence>
<protein>
    <recommendedName>
        <fullName evidence="5 11">2-dehydropantoate 2-reductase</fullName>
        <ecNumber evidence="4 11">1.1.1.169</ecNumber>
    </recommendedName>
    <alternativeName>
        <fullName evidence="9 11">Ketopantoate reductase</fullName>
    </alternativeName>
</protein>
<gene>
    <name evidence="14" type="ORF">XA3_09690</name>
    <name evidence="15" type="ORF">XA3_09900</name>
</gene>
<dbReference type="EMBL" id="AP026802">
    <property type="protein sequence ID" value="BDR58528.1"/>
    <property type="molecule type" value="Genomic_DNA"/>
</dbReference>
<dbReference type="Pfam" id="PF08546">
    <property type="entry name" value="ApbA_C"/>
    <property type="match status" value="1"/>
</dbReference>
<accession>A0AAU9D4V4</accession>
<feature type="domain" description="Ketopantoate reductase C-terminal" evidence="13">
    <location>
        <begin position="182"/>
        <end position="308"/>
    </location>
</feature>
<evidence type="ECO:0000256" key="2">
    <source>
        <dbReference type="ARBA" id="ARBA00004994"/>
    </source>
</evidence>
<keyword evidence="16" id="KW-1185">Reference proteome</keyword>
<evidence type="ECO:0000259" key="13">
    <source>
        <dbReference type="Pfam" id="PF08546"/>
    </source>
</evidence>
<dbReference type="InterPro" id="IPR013332">
    <property type="entry name" value="KPR_N"/>
</dbReference>
<proteinExistence type="inferred from homology"/>
<comment type="function">
    <text evidence="1 11">Catalyzes the NADPH-dependent reduction of ketopantoate into pantoic acid.</text>
</comment>
<dbReference type="PANTHER" id="PTHR43765">
    <property type="entry name" value="2-DEHYDROPANTOATE 2-REDUCTASE-RELATED"/>
    <property type="match status" value="1"/>
</dbReference>